<accession>X1KTZ7</accession>
<dbReference type="EMBL" id="BARV01007600">
    <property type="protein sequence ID" value="GAI10173.1"/>
    <property type="molecule type" value="Genomic_DNA"/>
</dbReference>
<reference evidence="1" key="1">
    <citation type="journal article" date="2014" name="Front. Microbiol.">
        <title>High frequency of phylogenetically diverse reductive dehalogenase-homologous genes in deep subseafloor sedimentary metagenomes.</title>
        <authorList>
            <person name="Kawai M."/>
            <person name="Futagami T."/>
            <person name="Toyoda A."/>
            <person name="Takaki Y."/>
            <person name="Nishi S."/>
            <person name="Hori S."/>
            <person name="Arai W."/>
            <person name="Tsubouchi T."/>
            <person name="Morono Y."/>
            <person name="Uchiyama I."/>
            <person name="Ito T."/>
            <person name="Fujiyama A."/>
            <person name="Inagaki F."/>
            <person name="Takami H."/>
        </authorList>
    </citation>
    <scope>NUCLEOTIDE SEQUENCE</scope>
    <source>
        <strain evidence="1">Expedition CK06-06</strain>
    </source>
</reference>
<gene>
    <name evidence="1" type="ORF">S06H3_15440</name>
</gene>
<proteinExistence type="predicted"/>
<protein>
    <submittedName>
        <fullName evidence="1">Uncharacterized protein</fullName>
    </submittedName>
</protein>
<feature type="non-terminal residue" evidence="1">
    <location>
        <position position="1"/>
    </location>
</feature>
<comment type="caution">
    <text evidence="1">The sequence shown here is derived from an EMBL/GenBank/DDBJ whole genome shotgun (WGS) entry which is preliminary data.</text>
</comment>
<sequence length="393" mass="42480">GALAIAAAKKNITVSGDALFVGSLDKLPGVTYSGGTWTVPLIPLMKLNGGEITISANWKGYGSVTETLTIGGTKLNGSIVTISPSEFIIDENVTLTVTVKGPTGYPFPNALVELYWINDDGKLQGLIDSTTSGNTAGEYTFLFNKTQQTKNQTQDVTGTTYDGPWDTIKAPRNISAYVDLTNVGCGYALARMKPQSDLEVEVSKGAVMAGEKTSFYVNVNIVGTNGTEQPLVDSNNPLQVTIYDAKGDKMTLDESFGSIRDTDLDATNNSIKEYFLKPGVYTLYAYNNTHDSVGHNTTLIVKAVDVTCDKGEFIWNVDKNISATFTVEYYDDPINGTLKLYNITDVGAYNKTWVNESGVGNDTITLKVINGIVTMYNVTADYLPPDKSQMNIT</sequence>
<dbReference type="AlphaFoldDB" id="X1KTZ7"/>
<feature type="non-terminal residue" evidence="1">
    <location>
        <position position="393"/>
    </location>
</feature>
<organism evidence="1">
    <name type="scientific">marine sediment metagenome</name>
    <dbReference type="NCBI Taxonomy" id="412755"/>
    <lineage>
        <taxon>unclassified sequences</taxon>
        <taxon>metagenomes</taxon>
        <taxon>ecological metagenomes</taxon>
    </lineage>
</organism>
<dbReference type="InterPro" id="IPR013783">
    <property type="entry name" value="Ig-like_fold"/>
</dbReference>
<name>X1KTZ7_9ZZZZ</name>
<dbReference type="Gene3D" id="2.60.40.10">
    <property type="entry name" value="Immunoglobulins"/>
    <property type="match status" value="1"/>
</dbReference>
<evidence type="ECO:0000313" key="1">
    <source>
        <dbReference type="EMBL" id="GAI10173.1"/>
    </source>
</evidence>